<keyword evidence="2" id="KW-1185">Reference proteome</keyword>
<dbReference type="Proteomes" id="UP000009309">
    <property type="component" value="Unassembled WGS sequence"/>
</dbReference>
<dbReference type="AlphaFoldDB" id="I2GJJ4"/>
<organism evidence="1 2">
    <name type="scientific">Fibrisoma limi BUZ 3</name>
    <dbReference type="NCBI Taxonomy" id="1185876"/>
    <lineage>
        <taxon>Bacteria</taxon>
        <taxon>Pseudomonadati</taxon>
        <taxon>Bacteroidota</taxon>
        <taxon>Cytophagia</taxon>
        <taxon>Cytophagales</taxon>
        <taxon>Spirosomataceae</taxon>
        <taxon>Fibrisoma</taxon>
    </lineage>
</organism>
<evidence type="ECO:0008006" key="3">
    <source>
        <dbReference type="Google" id="ProtNLM"/>
    </source>
</evidence>
<dbReference type="RefSeq" id="WP_009282649.1">
    <property type="nucleotide sequence ID" value="NZ_CAIT01000006.1"/>
</dbReference>
<comment type="caution">
    <text evidence="1">The sequence shown here is derived from an EMBL/GenBank/DDBJ whole genome shotgun (WGS) entry which is preliminary data.</text>
</comment>
<dbReference type="EMBL" id="CAIT01000006">
    <property type="protein sequence ID" value="CCH54069.1"/>
    <property type="molecule type" value="Genomic_DNA"/>
</dbReference>
<name>I2GJJ4_9BACT</name>
<evidence type="ECO:0000313" key="2">
    <source>
        <dbReference type="Proteomes" id="UP000009309"/>
    </source>
</evidence>
<proteinExistence type="predicted"/>
<reference evidence="1 2" key="1">
    <citation type="journal article" date="2012" name="J. Bacteriol.">
        <title>Genome Sequence of the Filamentous Bacterium Fibrisoma limi BUZ 3T.</title>
        <authorList>
            <person name="Filippini M."/>
            <person name="Qi W."/>
            <person name="Jaenicke S."/>
            <person name="Goesmann A."/>
            <person name="Smits T.H."/>
            <person name="Bagheri H.C."/>
        </authorList>
    </citation>
    <scope>NUCLEOTIDE SEQUENCE [LARGE SCALE GENOMIC DNA]</scope>
    <source>
        <strain evidence="2">BUZ 3T</strain>
    </source>
</reference>
<evidence type="ECO:0000313" key="1">
    <source>
        <dbReference type="EMBL" id="CCH54069.1"/>
    </source>
</evidence>
<dbReference type="eggNOG" id="ENOG50348CS">
    <property type="taxonomic scope" value="Bacteria"/>
</dbReference>
<gene>
    <name evidence="1" type="ORF">BN8_03210</name>
</gene>
<dbReference type="OrthoDB" id="959091at2"/>
<dbReference type="PROSITE" id="PS51257">
    <property type="entry name" value="PROKAR_LIPOPROTEIN"/>
    <property type="match status" value="1"/>
</dbReference>
<protein>
    <recommendedName>
        <fullName evidence="3">Lipocalin-like domain-containing protein</fullName>
    </recommendedName>
</protein>
<sequence>MRLRWITVAVVGLWLVCSCSTGVRDIDFEGRRYWVTVDADSAKGVDSSRLAQLRTMETMYSFSKNGRGRQHTRQGTVSDDALFNWQIIGDSLNINQATFAVEQLDNGYKLSSDSAVLFLHQQP</sequence>
<accession>I2GJJ4</accession>